<feature type="region of interest" description="Disordered" evidence="1">
    <location>
        <begin position="47"/>
        <end position="77"/>
    </location>
</feature>
<accession>A0A5K3FUP9</accession>
<feature type="region of interest" description="Disordered" evidence="1">
    <location>
        <begin position="1"/>
        <end position="26"/>
    </location>
</feature>
<evidence type="ECO:0000256" key="1">
    <source>
        <dbReference type="SAM" id="MobiDB-lite"/>
    </source>
</evidence>
<protein>
    <submittedName>
        <fullName evidence="2">DUF2470 domain-containing protein</fullName>
    </submittedName>
</protein>
<proteinExistence type="predicted"/>
<dbReference type="WBParaSite" id="MCU_010170-RA">
    <property type="protein sequence ID" value="MCU_010170-RA"/>
    <property type="gene ID" value="MCU_010170"/>
</dbReference>
<dbReference type="AlphaFoldDB" id="A0A5K3FUP9"/>
<name>A0A5K3FUP9_MESCO</name>
<reference evidence="2" key="1">
    <citation type="submission" date="2019-11" db="UniProtKB">
        <authorList>
            <consortium name="WormBaseParasite"/>
        </authorList>
    </citation>
    <scope>IDENTIFICATION</scope>
</reference>
<evidence type="ECO:0000313" key="2">
    <source>
        <dbReference type="WBParaSite" id="MCU_010170-RA"/>
    </source>
</evidence>
<sequence>MHQLRSRLARAQRHSTFASTRTHTCPHRHPTLPRLCLFRRVTPTSPALTSNAFHTSRTRRTAPSRPHPTTSGVRVESNDPCVHASVVAHMSHAHANVLRHQICTAS</sequence>
<organism evidence="2">
    <name type="scientific">Mesocestoides corti</name>
    <name type="common">Flatworm</name>
    <dbReference type="NCBI Taxonomy" id="53468"/>
    <lineage>
        <taxon>Eukaryota</taxon>
        <taxon>Metazoa</taxon>
        <taxon>Spiralia</taxon>
        <taxon>Lophotrochozoa</taxon>
        <taxon>Platyhelminthes</taxon>
        <taxon>Cestoda</taxon>
        <taxon>Eucestoda</taxon>
        <taxon>Cyclophyllidea</taxon>
        <taxon>Mesocestoididae</taxon>
        <taxon>Mesocestoides</taxon>
    </lineage>
</organism>
<feature type="compositionally biased region" description="Basic residues" evidence="1">
    <location>
        <begin position="1"/>
        <end position="13"/>
    </location>
</feature>